<feature type="domain" description="Resolvase/invertase-type recombinase catalytic" evidence="2">
    <location>
        <begin position="60"/>
        <end position="184"/>
    </location>
</feature>
<dbReference type="Pfam" id="PF00239">
    <property type="entry name" value="Resolvase"/>
    <property type="match status" value="1"/>
</dbReference>
<dbReference type="InterPro" id="IPR006119">
    <property type="entry name" value="Resolv_N"/>
</dbReference>
<evidence type="ECO:0000313" key="3">
    <source>
        <dbReference type="EMBL" id="MEV0707392.1"/>
    </source>
</evidence>
<keyword evidence="4" id="KW-1185">Reference proteome</keyword>
<sequence length="184" mass="20529">MSEKAYTRKLGHLSVEEGKEEPVSRRIPSRQAGRQRDQLRSVACTARSDVTDADAAFQVAVLFLSVADISEADRSAGGEPIKIGLQRETAYRTAIRYGVGVVKEFVEIGAPATSLRRRPVLRRLLSYLKSHPDIRYVVFPGENRFARTVAHAELLRRHFCQLGVCVVHANWFGSVTPLLGKEKL</sequence>
<comment type="caution">
    <text evidence="3">The sequence shown here is derived from an EMBL/GenBank/DDBJ whole genome shotgun (WGS) entry which is preliminary data.</text>
</comment>
<dbReference type="Gene3D" id="3.40.50.1390">
    <property type="entry name" value="Resolvase, N-terminal catalytic domain"/>
    <property type="match status" value="1"/>
</dbReference>
<accession>A0ABV3FPN9</accession>
<dbReference type="Proteomes" id="UP001551695">
    <property type="component" value="Unassembled WGS sequence"/>
</dbReference>
<feature type="compositionally biased region" description="Basic and acidic residues" evidence="1">
    <location>
        <begin position="15"/>
        <end position="24"/>
    </location>
</feature>
<dbReference type="RefSeq" id="WP_357781181.1">
    <property type="nucleotide sequence ID" value="NZ_JBFAKC010000003.1"/>
</dbReference>
<dbReference type="SMART" id="SM00857">
    <property type="entry name" value="Resolvase"/>
    <property type="match status" value="1"/>
</dbReference>
<feature type="region of interest" description="Disordered" evidence="1">
    <location>
        <begin position="15"/>
        <end position="34"/>
    </location>
</feature>
<proteinExistence type="predicted"/>
<gene>
    <name evidence="3" type="ORF">AB0I48_07510</name>
</gene>
<evidence type="ECO:0000259" key="2">
    <source>
        <dbReference type="SMART" id="SM00857"/>
    </source>
</evidence>
<name>A0ABV3FPN9_9NOCA</name>
<dbReference type="SUPFAM" id="SSF53041">
    <property type="entry name" value="Resolvase-like"/>
    <property type="match status" value="1"/>
</dbReference>
<evidence type="ECO:0000256" key="1">
    <source>
        <dbReference type="SAM" id="MobiDB-lite"/>
    </source>
</evidence>
<dbReference type="InterPro" id="IPR036162">
    <property type="entry name" value="Resolvase-like_N_sf"/>
</dbReference>
<protein>
    <submittedName>
        <fullName evidence="3">Recombinase family protein</fullName>
    </submittedName>
</protein>
<evidence type="ECO:0000313" key="4">
    <source>
        <dbReference type="Proteomes" id="UP001551695"/>
    </source>
</evidence>
<organism evidence="3 4">
    <name type="scientific">Nocardia aurea</name>
    <dbReference type="NCBI Taxonomy" id="2144174"/>
    <lineage>
        <taxon>Bacteria</taxon>
        <taxon>Bacillati</taxon>
        <taxon>Actinomycetota</taxon>
        <taxon>Actinomycetes</taxon>
        <taxon>Mycobacteriales</taxon>
        <taxon>Nocardiaceae</taxon>
        <taxon>Nocardia</taxon>
    </lineage>
</organism>
<dbReference type="EMBL" id="JBFAKC010000003">
    <property type="protein sequence ID" value="MEV0707392.1"/>
    <property type="molecule type" value="Genomic_DNA"/>
</dbReference>
<reference evidence="3 4" key="1">
    <citation type="submission" date="2024-06" db="EMBL/GenBank/DDBJ databases">
        <title>The Natural Products Discovery Center: Release of the First 8490 Sequenced Strains for Exploring Actinobacteria Biosynthetic Diversity.</title>
        <authorList>
            <person name="Kalkreuter E."/>
            <person name="Kautsar S.A."/>
            <person name="Yang D."/>
            <person name="Bader C.D."/>
            <person name="Teijaro C.N."/>
            <person name="Fluegel L."/>
            <person name="Davis C.M."/>
            <person name="Simpson J.R."/>
            <person name="Lauterbach L."/>
            <person name="Steele A.D."/>
            <person name="Gui C."/>
            <person name="Meng S."/>
            <person name="Li G."/>
            <person name="Viehrig K."/>
            <person name="Ye F."/>
            <person name="Su P."/>
            <person name="Kiefer A.F."/>
            <person name="Nichols A."/>
            <person name="Cepeda A.J."/>
            <person name="Yan W."/>
            <person name="Fan B."/>
            <person name="Jiang Y."/>
            <person name="Adhikari A."/>
            <person name="Zheng C.-J."/>
            <person name="Schuster L."/>
            <person name="Cowan T.M."/>
            <person name="Smanski M.J."/>
            <person name="Chevrette M.G."/>
            <person name="De Carvalho L.P.S."/>
            <person name="Shen B."/>
        </authorList>
    </citation>
    <scope>NUCLEOTIDE SEQUENCE [LARGE SCALE GENOMIC DNA]</scope>
    <source>
        <strain evidence="3 4">NPDC050403</strain>
    </source>
</reference>